<organism evidence="1 2">
    <name type="scientific">Datura stramonium</name>
    <name type="common">Jimsonweed</name>
    <name type="synonym">Common thornapple</name>
    <dbReference type="NCBI Taxonomy" id="4076"/>
    <lineage>
        <taxon>Eukaryota</taxon>
        <taxon>Viridiplantae</taxon>
        <taxon>Streptophyta</taxon>
        <taxon>Embryophyta</taxon>
        <taxon>Tracheophyta</taxon>
        <taxon>Spermatophyta</taxon>
        <taxon>Magnoliopsida</taxon>
        <taxon>eudicotyledons</taxon>
        <taxon>Gunneridae</taxon>
        <taxon>Pentapetalae</taxon>
        <taxon>asterids</taxon>
        <taxon>lamiids</taxon>
        <taxon>Solanales</taxon>
        <taxon>Solanaceae</taxon>
        <taxon>Solanoideae</taxon>
        <taxon>Datureae</taxon>
        <taxon>Datura</taxon>
    </lineage>
</organism>
<name>A0ABS8V2E2_DATST</name>
<dbReference type="EMBL" id="JACEIK010003326">
    <property type="protein sequence ID" value="MCD9641308.1"/>
    <property type="molecule type" value="Genomic_DNA"/>
</dbReference>
<evidence type="ECO:0000313" key="1">
    <source>
        <dbReference type="EMBL" id="MCD9641308.1"/>
    </source>
</evidence>
<accession>A0ABS8V2E2</accession>
<proteinExistence type="predicted"/>
<feature type="non-terminal residue" evidence="1">
    <location>
        <position position="1"/>
    </location>
</feature>
<sequence length="57" mass="6177">LGVKLQATGNTLRFIGTSRFRIGKSPVLCQFRVHLLSSLLETSSSLGFHSSPPASYL</sequence>
<keyword evidence="2" id="KW-1185">Reference proteome</keyword>
<comment type="caution">
    <text evidence="1">The sequence shown here is derived from an EMBL/GenBank/DDBJ whole genome shotgun (WGS) entry which is preliminary data.</text>
</comment>
<evidence type="ECO:0000313" key="2">
    <source>
        <dbReference type="Proteomes" id="UP000823775"/>
    </source>
</evidence>
<dbReference type="Proteomes" id="UP000823775">
    <property type="component" value="Unassembled WGS sequence"/>
</dbReference>
<reference evidence="1 2" key="1">
    <citation type="journal article" date="2021" name="BMC Genomics">
        <title>Datura genome reveals duplications of psychoactive alkaloid biosynthetic genes and high mutation rate following tissue culture.</title>
        <authorList>
            <person name="Rajewski A."/>
            <person name="Carter-House D."/>
            <person name="Stajich J."/>
            <person name="Litt A."/>
        </authorList>
    </citation>
    <scope>NUCLEOTIDE SEQUENCE [LARGE SCALE GENOMIC DNA]</scope>
    <source>
        <strain evidence="1">AR-01</strain>
    </source>
</reference>
<protein>
    <submittedName>
        <fullName evidence="1">Uncharacterized protein</fullName>
    </submittedName>
</protein>
<gene>
    <name evidence="1" type="ORF">HAX54_027417</name>
</gene>